<feature type="region of interest" description="Disordered" evidence="1">
    <location>
        <begin position="726"/>
        <end position="746"/>
    </location>
</feature>
<proteinExistence type="predicted"/>
<dbReference type="GO" id="GO:0007156">
    <property type="term" value="P:homophilic cell adhesion via plasma membrane adhesion molecules"/>
    <property type="evidence" value="ECO:0007669"/>
    <property type="project" value="InterPro"/>
</dbReference>
<dbReference type="PROSITE" id="PS51352">
    <property type="entry name" value="THIOREDOXIN_2"/>
    <property type="match status" value="1"/>
</dbReference>
<dbReference type="EMBL" id="UINC01007402">
    <property type="protein sequence ID" value="SVA33115.1"/>
    <property type="molecule type" value="Genomic_DNA"/>
</dbReference>
<evidence type="ECO:0000259" key="2">
    <source>
        <dbReference type="PROSITE" id="PS50268"/>
    </source>
</evidence>
<feature type="domain" description="Thioredoxin" evidence="3">
    <location>
        <begin position="15"/>
        <end position="139"/>
    </location>
</feature>
<dbReference type="Gene3D" id="2.60.40.10">
    <property type="entry name" value="Immunoglobulins"/>
    <property type="match status" value="1"/>
</dbReference>
<organism evidence="4">
    <name type="scientific">marine metagenome</name>
    <dbReference type="NCBI Taxonomy" id="408172"/>
    <lineage>
        <taxon>unclassified sequences</taxon>
        <taxon>metagenomes</taxon>
        <taxon>ecological metagenomes</taxon>
    </lineage>
</organism>
<dbReference type="InterPro" id="IPR013783">
    <property type="entry name" value="Ig-like_fold"/>
</dbReference>
<dbReference type="SUPFAM" id="SSF52833">
    <property type="entry name" value="Thioredoxin-like"/>
    <property type="match status" value="1"/>
</dbReference>
<feature type="domain" description="Cadherin" evidence="2">
    <location>
        <begin position="391"/>
        <end position="469"/>
    </location>
</feature>
<accession>A0A381UYE8</accession>
<dbReference type="Gene3D" id="3.40.30.10">
    <property type="entry name" value="Glutaredoxin"/>
    <property type="match status" value="1"/>
</dbReference>
<dbReference type="AlphaFoldDB" id="A0A381UYE8"/>
<dbReference type="PROSITE" id="PS50268">
    <property type="entry name" value="CADHERIN_2"/>
    <property type="match status" value="1"/>
</dbReference>
<dbReference type="GO" id="GO:0016020">
    <property type="term" value="C:membrane"/>
    <property type="evidence" value="ECO:0007669"/>
    <property type="project" value="InterPro"/>
</dbReference>
<evidence type="ECO:0000259" key="3">
    <source>
        <dbReference type="PROSITE" id="PS51352"/>
    </source>
</evidence>
<dbReference type="Pfam" id="PF17957">
    <property type="entry name" value="Big_7"/>
    <property type="match status" value="1"/>
</dbReference>
<dbReference type="InterPro" id="IPR036249">
    <property type="entry name" value="Thioredoxin-like_sf"/>
</dbReference>
<evidence type="ECO:0008006" key="5">
    <source>
        <dbReference type="Google" id="ProtNLM"/>
    </source>
</evidence>
<dbReference type="InterPro" id="IPR002126">
    <property type="entry name" value="Cadherin-like_dom"/>
</dbReference>
<dbReference type="InterPro" id="IPR013766">
    <property type="entry name" value="Thioredoxin_domain"/>
</dbReference>
<dbReference type="SUPFAM" id="SSF81296">
    <property type="entry name" value="E set domains"/>
    <property type="match status" value="1"/>
</dbReference>
<feature type="non-terminal residue" evidence="4">
    <location>
        <position position="746"/>
    </location>
</feature>
<protein>
    <recommendedName>
        <fullName evidence="5">Thioredoxin domain-containing protein</fullName>
    </recommendedName>
</protein>
<evidence type="ECO:0000256" key="1">
    <source>
        <dbReference type="SAM" id="MobiDB-lite"/>
    </source>
</evidence>
<evidence type="ECO:0000313" key="4">
    <source>
        <dbReference type="EMBL" id="SVA33115.1"/>
    </source>
</evidence>
<sequence>MVHGTQVSVRTAFLACLLACFAMLILPGSEAELPVEDFTHAVIGEEFTATWCVYCPSAAENLYKVWKPKSEYPDDPYYDDQFFFVALITDVNDKADDRAGDYPDFTGYPTVYFDGGDEKVEGGQSDTSNYEQAIDNCGSRADTDISLRISMQHLGDDRIAVQAYITWNEDGGFGDPTFDGYIRAYIVEPISRYNNYDNEPYHFGFLDYAFDQEVELDSHEEVILETVWVGGDHTDSNGDDFSDISYDNLNIFVSFFNNEQASADDYALQTAFAIPPDVNFWFPTEELSDTASLTGTASSPRTTIGSVEYKVDDGEWLLAEGTEEFDLQLDTTAYANGDHELLLRISNAFGTTRELTGTISIMNDGEAPEVEWLGPDSGSDVSGNVTLAALATDNDDVASVDYSINGGDWLPMEYIADNRWEAEWNTEVAGTENGEYTLVVRASDNYDNTATDSLTLTVANAGDVSYPELMVGDVPPLPVADSFSVTVTANDPEGIYVIEYRLDAGGWIAVSGGSFNIDVPMLSDGVHNLEVQAIDNEGFKTVEPLISFECDGHKPEITLGEIPETVTAMVQIDFTINDYSPLSQLHYRIAGGDEQPLNTGATSLEWDSTTVEDGVWVFEMEAVDALGNRETIYRNLDVVNTEHATLIQVVGARAGAPVEVRAYVDYPNLNGVDLLIASQRLEMQEGPAGFWSAEVTIAGAGQYPYYIEADTGHGSFQSEENMLNVGAAAPVQESSDDDLSQLPGPG</sequence>
<gene>
    <name evidence="4" type="ORF">METZ01_LOCUS85969</name>
</gene>
<dbReference type="GO" id="GO:0005509">
    <property type="term" value="F:calcium ion binding"/>
    <property type="evidence" value="ECO:0007669"/>
    <property type="project" value="InterPro"/>
</dbReference>
<reference evidence="4" key="1">
    <citation type="submission" date="2018-05" db="EMBL/GenBank/DDBJ databases">
        <authorList>
            <person name="Lanie J.A."/>
            <person name="Ng W.-L."/>
            <person name="Kazmierczak K.M."/>
            <person name="Andrzejewski T.M."/>
            <person name="Davidsen T.M."/>
            <person name="Wayne K.J."/>
            <person name="Tettelin H."/>
            <person name="Glass J.I."/>
            <person name="Rusch D."/>
            <person name="Podicherti R."/>
            <person name="Tsui H.-C.T."/>
            <person name="Winkler M.E."/>
        </authorList>
    </citation>
    <scope>NUCLEOTIDE SEQUENCE</scope>
</reference>
<name>A0A381UYE8_9ZZZZ</name>
<dbReference type="InterPro" id="IPR014756">
    <property type="entry name" value="Ig_E-set"/>
</dbReference>